<sequence>MVNKFGKFITTSKSTGKLTFAECNLVGANAVIAKKECTLCEFFDLNTET</sequence>
<keyword evidence="2" id="KW-1185">Reference proteome</keyword>
<dbReference type="EMBL" id="CP000414">
    <property type="protein sequence ID" value="ABJ62123.1"/>
    <property type="molecule type" value="Genomic_DNA"/>
</dbReference>
<name>Q03XE9_LEUMM</name>
<proteinExistence type="predicted"/>
<organism evidence="1 2">
    <name type="scientific">Leuconostoc mesenteroides subsp. mesenteroides (strain ATCC 8293 / DSM 20343 / BCRC 11652 / CCM 1803 / JCM 6124 / NCDO 523 / NBRC 100496 / NCIMB 8023 / NCTC 12954 / NRRL B-1118 / 37Y)</name>
    <dbReference type="NCBI Taxonomy" id="203120"/>
    <lineage>
        <taxon>Bacteria</taxon>
        <taxon>Bacillati</taxon>
        <taxon>Bacillota</taxon>
        <taxon>Bacilli</taxon>
        <taxon>Lactobacillales</taxon>
        <taxon>Lactobacillaceae</taxon>
        <taxon>Leuconostoc</taxon>
    </lineage>
</organism>
<dbReference type="GeneID" id="54763155"/>
<reference evidence="1 2" key="1">
    <citation type="journal article" date="2006" name="Proc. Natl. Acad. Sci. U.S.A.">
        <title>Comparative genomics of the lactic acid bacteria.</title>
        <authorList>
            <person name="Makarova K."/>
            <person name="Slesarev A."/>
            <person name="Wolf Y."/>
            <person name="Sorokin A."/>
            <person name="Mirkin B."/>
            <person name="Koonin E."/>
            <person name="Pavlov A."/>
            <person name="Pavlova N."/>
            <person name="Karamychev V."/>
            <person name="Polouchine N."/>
            <person name="Shakhova V."/>
            <person name="Grigoriev I."/>
            <person name="Lou Y."/>
            <person name="Rohksar D."/>
            <person name="Lucas S."/>
            <person name="Huang K."/>
            <person name="Goodstein D.M."/>
            <person name="Hawkins T."/>
            <person name="Plengvidhya V."/>
            <person name="Welker D."/>
            <person name="Hughes J."/>
            <person name="Goh Y."/>
            <person name="Benson A."/>
            <person name="Baldwin K."/>
            <person name="Lee J.H."/>
            <person name="Diaz-Muniz I."/>
            <person name="Dosti B."/>
            <person name="Smeianov V."/>
            <person name="Wechter W."/>
            <person name="Barabote R."/>
            <person name="Lorca G."/>
            <person name="Altermann E."/>
            <person name="Barrangou R."/>
            <person name="Ganesan B."/>
            <person name="Xie Y."/>
            <person name="Rawsthorne H."/>
            <person name="Tamir D."/>
            <person name="Parker C."/>
            <person name="Breidt F."/>
            <person name="Broadbent J."/>
            <person name="Hutkins R."/>
            <person name="O'Sullivan D."/>
            <person name="Steele J."/>
            <person name="Unlu G."/>
            <person name="Saier M."/>
            <person name="Klaenhammer T."/>
            <person name="Richardson P."/>
            <person name="Kozyavkin S."/>
            <person name="Weimer B."/>
            <person name="Mills D."/>
        </authorList>
    </citation>
    <scope>NUCLEOTIDE SEQUENCE [LARGE SCALE GENOMIC DNA]</scope>
    <source>
        <strain evidence="2">ATCC 8293 / DSM 20343 / BCRC 11652 / CCM 1803 / JCM 6124 / NCDO 523 / NBRC 100496 / NCIMB 8023 / NCTC 12954 / NRRL B-1118 / 37Y</strain>
    </source>
</reference>
<evidence type="ECO:0000313" key="1">
    <source>
        <dbReference type="EMBL" id="ABJ62123.1"/>
    </source>
</evidence>
<accession>Q03XE9</accession>
<dbReference type="HOGENOM" id="CLU_3137313_0_0_9"/>
<dbReference type="AlphaFoldDB" id="Q03XE9"/>
<gene>
    <name evidence="1" type="ordered locus">LEUM_1023</name>
</gene>
<dbReference type="RefSeq" id="WP_010289718.1">
    <property type="nucleotide sequence ID" value="NC_008531.1"/>
</dbReference>
<evidence type="ECO:0000313" key="2">
    <source>
        <dbReference type="Proteomes" id="UP000000362"/>
    </source>
</evidence>
<dbReference type="KEGG" id="lme:LEUM_1023"/>
<protein>
    <submittedName>
        <fullName evidence="1">Uncharacterized protein</fullName>
    </submittedName>
</protein>
<dbReference type="EnsemblBacteria" id="ABJ62123">
    <property type="protein sequence ID" value="ABJ62123"/>
    <property type="gene ID" value="LEUM_1023"/>
</dbReference>
<dbReference type="Proteomes" id="UP000000362">
    <property type="component" value="Chromosome"/>
</dbReference>